<keyword evidence="3" id="KW-1185">Reference proteome</keyword>
<evidence type="ECO:0000313" key="2">
    <source>
        <dbReference type="EMBL" id="CAH3041561.1"/>
    </source>
</evidence>
<feature type="non-terminal residue" evidence="2">
    <location>
        <position position="176"/>
    </location>
</feature>
<reference evidence="2 3" key="1">
    <citation type="submission" date="2022-05" db="EMBL/GenBank/DDBJ databases">
        <authorList>
            <consortium name="Genoscope - CEA"/>
            <person name="William W."/>
        </authorList>
    </citation>
    <scope>NUCLEOTIDE SEQUENCE [LARGE SCALE GENOMIC DNA]</scope>
</reference>
<protein>
    <submittedName>
        <fullName evidence="2">Uncharacterized protein</fullName>
    </submittedName>
</protein>
<evidence type="ECO:0000313" key="3">
    <source>
        <dbReference type="Proteomes" id="UP001159427"/>
    </source>
</evidence>
<accession>A0ABN8N6R0</accession>
<feature type="region of interest" description="Disordered" evidence="1">
    <location>
        <begin position="38"/>
        <end position="88"/>
    </location>
</feature>
<sequence length="176" mass="19900">MRILGKYHSRDFHEWIGDDGKTHRCPWHPRHVCSCGKCDKQDSVDSADSGTGRQVDPEEGREDSEDGSIEGSKDSEDGEDSDGEYNTNYSCEGKPYKVRGRALTCELHSLLYKIECNRIAEKATEVVHSVMGKGHSNLPESKFSVLTKFRPKDTNLHQIYYEVSTNMGLCQSNMTY</sequence>
<evidence type="ECO:0000256" key="1">
    <source>
        <dbReference type="SAM" id="MobiDB-lite"/>
    </source>
</evidence>
<proteinExistence type="predicted"/>
<name>A0ABN8N6R0_9CNID</name>
<dbReference type="Proteomes" id="UP001159427">
    <property type="component" value="Unassembled WGS sequence"/>
</dbReference>
<organism evidence="2 3">
    <name type="scientific">Porites evermanni</name>
    <dbReference type="NCBI Taxonomy" id="104178"/>
    <lineage>
        <taxon>Eukaryota</taxon>
        <taxon>Metazoa</taxon>
        <taxon>Cnidaria</taxon>
        <taxon>Anthozoa</taxon>
        <taxon>Hexacorallia</taxon>
        <taxon>Scleractinia</taxon>
        <taxon>Fungiina</taxon>
        <taxon>Poritidae</taxon>
        <taxon>Porites</taxon>
    </lineage>
</organism>
<dbReference type="PANTHER" id="PTHR34485">
    <property type="entry name" value="PROLINE-RICH, LACRIMAL 1"/>
    <property type="match status" value="1"/>
</dbReference>
<dbReference type="PANTHER" id="PTHR34485:SF2">
    <property type="entry name" value="PROLINE RICH, LACRIMAL 1"/>
    <property type="match status" value="1"/>
</dbReference>
<comment type="caution">
    <text evidence="2">The sequence shown here is derived from an EMBL/GenBank/DDBJ whole genome shotgun (WGS) entry which is preliminary data.</text>
</comment>
<gene>
    <name evidence="2" type="ORF">PEVE_00040347</name>
</gene>
<dbReference type="EMBL" id="CALNXI010000732">
    <property type="protein sequence ID" value="CAH3041561.1"/>
    <property type="molecule type" value="Genomic_DNA"/>
</dbReference>
<feature type="compositionally biased region" description="Acidic residues" evidence="1">
    <location>
        <begin position="57"/>
        <end position="68"/>
    </location>
</feature>